<sequence>MDKSNKITTLPKVLDWLNSKGSILTIGAMGCHYKIMDKEEDYIGRVDI</sequence>
<protein>
    <submittedName>
        <fullName evidence="1">Uncharacterized protein</fullName>
    </submittedName>
</protein>
<evidence type="ECO:0000313" key="1">
    <source>
        <dbReference type="EMBL" id="PPE06934.1"/>
    </source>
</evidence>
<dbReference type="Proteomes" id="UP000239425">
    <property type="component" value="Unassembled WGS sequence"/>
</dbReference>
<reference evidence="1 2" key="1">
    <citation type="submission" date="2017-11" db="EMBL/GenBank/DDBJ databases">
        <title>Comparative genomic analysis of Holospora spp., intranuclear symbionts of paramecia.</title>
        <authorList>
            <person name="Garushyants S.K."/>
            <person name="Beliavskaya A."/>
            <person name="Malko D.B."/>
            <person name="Logacheva M.D."/>
            <person name="Rautian M.S."/>
            <person name="Gelfand M.S."/>
        </authorList>
    </citation>
    <scope>NUCLEOTIDE SEQUENCE [LARGE SCALE GENOMIC DNA]</scope>
    <source>
        <strain evidence="2">02AZ16</strain>
    </source>
</reference>
<dbReference type="AlphaFoldDB" id="A0A2S5RHX6"/>
<proteinExistence type="predicted"/>
<keyword evidence="2" id="KW-1185">Reference proteome</keyword>
<dbReference type="PROSITE" id="PS51257">
    <property type="entry name" value="PROKAR_LIPOPROTEIN"/>
    <property type="match status" value="1"/>
</dbReference>
<evidence type="ECO:0000313" key="2">
    <source>
        <dbReference type="Proteomes" id="UP000239425"/>
    </source>
</evidence>
<accession>A0A2S5RHX6</accession>
<dbReference type="RefSeq" id="WP_165780571.1">
    <property type="nucleotide sequence ID" value="NZ_PHHC01000006.1"/>
</dbReference>
<comment type="caution">
    <text evidence="1">The sequence shown here is derived from an EMBL/GenBank/DDBJ whole genome shotgun (WGS) entry which is preliminary data.</text>
</comment>
<organism evidence="1 2">
    <name type="scientific">Holospora curviuscula</name>
    <dbReference type="NCBI Taxonomy" id="1082868"/>
    <lineage>
        <taxon>Bacteria</taxon>
        <taxon>Pseudomonadati</taxon>
        <taxon>Pseudomonadota</taxon>
        <taxon>Alphaproteobacteria</taxon>
        <taxon>Holosporales</taxon>
        <taxon>Holosporaceae</taxon>
        <taxon>Holospora</taxon>
    </lineage>
</organism>
<gene>
    <name evidence="1" type="ORF">HCUR_00041</name>
</gene>
<name>A0A2S5RHX6_9PROT</name>
<dbReference type="EMBL" id="PHHC01000006">
    <property type="protein sequence ID" value="PPE06934.1"/>
    <property type="molecule type" value="Genomic_DNA"/>
</dbReference>